<dbReference type="EMBL" id="PGTD01000018">
    <property type="protein sequence ID" value="PJE27005.1"/>
    <property type="molecule type" value="Genomic_DNA"/>
</dbReference>
<dbReference type="Proteomes" id="UP000231702">
    <property type="component" value="Unassembled WGS sequence"/>
</dbReference>
<evidence type="ECO:0000259" key="1">
    <source>
        <dbReference type="Pfam" id="PF13529"/>
    </source>
</evidence>
<name>A0ABX4MMR7_9RHOB</name>
<comment type="caution">
    <text evidence="2">The sequence shown here is derived from an EMBL/GenBank/DDBJ whole genome shotgun (WGS) entry which is preliminary data.</text>
</comment>
<feature type="domain" description="Peptidase C39-like" evidence="1">
    <location>
        <begin position="25"/>
        <end position="149"/>
    </location>
</feature>
<proteinExistence type="predicted"/>
<dbReference type="Pfam" id="PF13529">
    <property type="entry name" value="Peptidase_C39_2"/>
    <property type="match status" value="1"/>
</dbReference>
<gene>
    <name evidence="2" type="ORF">CVM39_16905</name>
</gene>
<accession>A0ABX4MMR7</accession>
<reference evidence="2 3" key="1">
    <citation type="journal article" date="2018" name="Int. J. Syst. Evol. Microbiol.">
        <title>Pseudooceanicola lipolyticus sp. nov., a marine alphaproteobacterium, reclassification of Oceanicola flagellatus as Pseudooceanicola flagellatus comb. nov. and emended description of the genus Pseudooceanicola.</title>
        <authorList>
            <person name="Huang M.-M."/>
            <person name="Guo L.-L."/>
            <person name="Wu Y.-H."/>
            <person name="Lai Q.-L."/>
            <person name="Shao Z.-Z."/>
            <person name="Wang C.-S."/>
            <person name="Wu M."/>
            <person name="Xu X.-W."/>
        </authorList>
    </citation>
    <scope>NUCLEOTIDE SEQUENCE [LARGE SCALE GENOMIC DNA]</scope>
    <source>
        <strain evidence="2 3">Ar-45</strain>
    </source>
</reference>
<dbReference type="InterPro" id="IPR039564">
    <property type="entry name" value="Peptidase_C39-like"/>
</dbReference>
<sequence>MTASPAACRDGLSGLPAVPEPLPVLDVPYFIQSTERDCQAAVLAMFAAYLDGRAGQPVARRDLAGIAGTINAHPERPVQALNAWANMRWWLAREFPERRFAMTSTKLRWRALHILQRALSRGSPVLVSTDHNQKGLGHILLVTGMMSERGGALVDPTGWPVPRRPVFTVHDPNGRYGAMVSARPGGWGDERFDGAFSHLDAAGQEGPGRALLYRLEGIRRRNGRFLLIRAEG</sequence>
<organism evidence="2 3">
    <name type="scientific">Pseudooceanicola antarcticus</name>
    <dbReference type="NCBI Taxonomy" id="1247613"/>
    <lineage>
        <taxon>Bacteria</taxon>
        <taxon>Pseudomonadati</taxon>
        <taxon>Pseudomonadota</taxon>
        <taxon>Alphaproteobacteria</taxon>
        <taxon>Rhodobacterales</taxon>
        <taxon>Paracoccaceae</taxon>
        <taxon>Pseudooceanicola</taxon>
    </lineage>
</organism>
<evidence type="ECO:0000313" key="2">
    <source>
        <dbReference type="EMBL" id="PJE27005.1"/>
    </source>
</evidence>
<evidence type="ECO:0000313" key="3">
    <source>
        <dbReference type="Proteomes" id="UP000231702"/>
    </source>
</evidence>
<protein>
    <recommendedName>
        <fullName evidence="1">Peptidase C39-like domain-containing protein</fullName>
    </recommendedName>
</protein>
<keyword evidence="3" id="KW-1185">Reference proteome</keyword>